<dbReference type="Gene3D" id="3.40.50.1820">
    <property type="entry name" value="alpha/beta hydrolase"/>
    <property type="match status" value="1"/>
</dbReference>
<sequence>MADQKLRFCTTDDGVRICYATVGEGPPLVKALNWLSHIEFEWHSPVWSHWWEELSANHTVIRFDQRGSGFSEKKG</sequence>
<evidence type="ECO:0000313" key="1">
    <source>
        <dbReference type="EMBL" id="SUZ58058.1"/>
    </source>
</evidence>
<dbReference type="EMBL" id="UINC01000595">
    <property type="protein sequence ID" value="SUZ58058.1"/>
    <property type="molecule type" value="Genomic_DNA"/>
</dbReference>
<proteinExistence type="predicted"/>
<name>A0A381NVX9_9ZZZZ</name>
<evidence type="ECO:0008006" key="2">
    <source>
        <dbReference type="Google" id="ProtNLM"/>
    </source>
</evidence>
<dbReference type="AlphaFoldDB" id="A0A381NVX9"/>
<reference evidence="1" key="1">
    <citation type="submission" date="2018-05" db="EMBL/GenBank/DDBJ databases">
        <authorList>
            <person name="Lanie J.A."/>
            <person name="Ng W.-L."/>
            <person name="Kazmierczak K.M."/>
            <person name="Andrzejewski T.M."/>
            <person name="Davidsen T.M."/>
            <person name="Wayne K.J."/>
            <person name="Tettelin H."/>
            <person name="Glass J.I."/>
            <person name="Rusch D."/>
            <person name="Podicherti R."/>
            <person name="Tsui H.-C.T."/>
            <person name="Winkler M.E."/>
        </authorList>
    </citation>
    <scope>NUCLEOTIDE SEQUENCE</scope>
</reference>
<dbReference type="SUPFAM" id="SSF53474">
    <property type="entry name" value="alpha/beta-Hydrolases"/>
    <property type="match status" value="1"/>
</dbReference>
<organism evidence="1">
    <name type="scientific">marine metagenome</name>
    <dbReference type="NCBI Taxonomy" id="408172"/>
    <lineage>
        <taxon>unclassified sequences</taxon>
        <taxon>metagenomes</taxon>
        <taxon>ecological metagenomes</taxon>
    </lineage>
</organism>
<dbReference type="InterPro" id="IPR029058">
    <property type="entry name" value="AB_hydrolase_fold"/>
</dbReference>
<gene>
    <name evidence="1" type="ORF">METZ01_LOCUS10912</name>
</gene>
<accession>A0A381NVX9</accession>
<protein>
    <recommendedName>
        <fullName evidence="2">AB hydrolase-1 domain-containing protein</fullName>
    </recommendedName>
</protein>